<feature type="transmembrane region" description="Helical" evidence="6">
    <location>
        <begin position="89"/>
        <end position="109"/>
    </location>
</feature>
<dbReference type="PROSITE" id="PS50850">
    <property type="entry name" value="MFS"/>
    <property type="match status" value="1"/>
</dbReference>
<feature type="transmembrane region" description="Helical" evidence="6">
    <location>
        <begin position="339"/>
        <end position="361"/>
    </location>
</feature>
<feature type="transmembrane region" description="Helical" evidence="6">
    <location>
        <begin position="468"/>
        <end position="486"/>
    </location>
</feature>
<feature type="transmembrane region" description="Helical" evidence="6">
    <location>
        <begin position="395"/>
        <end position="414"/>
    </location>
</feature>
<dbReference type="GO" id="GO:0005351">
    <property type="term" value="F:carbohydrate:proton symporter activity"/>
    <property type="evidence" value="ECO:0007669"/>
    <property type="project" value="TreeGrafter"/>
</dbReference>
<evidence type="ECO:0000313" key="8">
    <source>
        <dbReference type="EMBL" id="KAH6647846.1"/>
    </source>
</evidence>
<keyword evidence="8" id="KW-0813">Transport</keyword>
<evidence type="ECO:0000313" key="9">
    <source>
        <dbReference type="Proteomes" id="UP000758603"/>
    </source>
</evidence>
<dbReference type="GeneID" id="70132609"/>
<comment type="similarity">
    <text evidence="2">Belongs to the major facilitator superfamily. Sugar transporter (TC 2.A.1.1) family.</text>
</comment>
<feature type="transmembrane region" description="Helical" evidence="6">
    <location>
        <begin position="305"/>
        <end position="327"/>
    </location>
</feature>
<keyword evidence="9" id="KW-1185">Reference proteome</keyword>
<keyword evidence="4 6" id="KW-1133">Transmembrane helix</keyword>
<dbReference type="Gene3D" id="1.20.1250.20">
    <property type="entry name" value="MFS general substrate transporter like domains"/>
    <property type="match status" value="1"/>
</dbReference>
<keyword evidence="3 6" id="KW-0812">Transmembrane</keyword>
<dbReference type="EMBL" id="JAGPXC010000008">
    <property type="protein sequence ID" value="KAH6647846.1"/>
    <property type="molecule type" value="Genomic_DNA"/>
</dbReference>
<dbReference type="Proteomes" id="UP000758603">
    <property type="component" value="Unassembled WGS sequence"/>
</dbReference>
<evidence type="ECO:0000259" key="7">
    <source>
        <dbReference type="PROSITE" id="PS50850"/>
    </source>
</evidence>
<accession>A0A9P8RKQ4</accession>
<evidence type="ECO:0000256" key="3">
    <source>
        <dbReference type="ARBA" id="ARBA00022692"/>
    </source>
</evidence>
<feature type="transmembrane region" description="Helical" evidence="6">
    <location>
        <begin position="368"/>
        <end position="389"/>
    </location>
</feature>
<evidence type="ECO:0000256" key="2">
    <source>
        <dbReference type="ARBA" id="ARBA00010992"/>
    </source>
</evidence>
<dbReference type="InterPro" id="IPR005829">
    <property type="entry name" value="Sugar_transporter_CS"/>
</dbReference>
<proteinExistence type="inferred from homology"/>
<dbReference type="InterPro" id="IPR020846">
    <property type="entry name" value="MFS_dom"/>
</dbReference>
<comment type="subcellular location">
    <subcellularLocation>
        <location evidence="1">Membrane</location>
        <topology evidence="1">Multi-pass membrane protein</topology>
    </subcellularLocation>
</comment>
<gene>
    <name evidence="8" type="ORF">BKA67DRAFT_578751</name>
</gene>
<dbReference type="InterPro" id="IPR005828">
    <property type="entry name" value="MFS_sugar_transport-like"/>
</dbReference>
<evidence type="ECO:0000256" key="5">
    <source>
        <dbReference type="ARBA" id="ARBA00023136"/>
    </source>
</evidence>
<feature type="transmembrane region" description="Helical" evidence="6">
    <location>
        <begin position="153"/>
        <end position="174"/>
    </location>
</feature>
<organism evidence="8 9">
    <name type="scientific">Truncatella angustata</name>
    <dbReference type="NCBI Taxonomy" id="152316"/>
    <lineage>
        <taxon>Eukaryota</taxon>
        <taxon>Fungi</taxon>
        <taxon>Dikarya</taxon>
        <taxon>Ascomycota</taxon>
        <taxon>Pezizomycotina</taxon>
        <taxon>Sordariomycetes</taxon>
        <taxon>Xylariomycetidae</taxon>
        <taxon>Amphisphaeriales</taxon>
        <taxon>Sporocadaceae</taxon>
        <taxon>Truncatella</taxon>
    </lineage>
</organism>
<dbReference type="SUPFAM" id="SSF103473">
    <property type="entry name" value="MFS general substrate transporter"/>
    <property type="match status" value="1"/>
</dbReference>
<comment type="caution">
    <text evidence="8">The sequence shown here is derived from an EMBL/GenBank/DDBJ whole genome shotgun (WGS) entry which is preliminary data.</text>
</comment>
<name>A0A9P8RKQ4_9PEZI</name>
<keyword evidence="8" id="KW-0762">Sugar transport</keyword>
<dbReference type="RefSeq" id="XP_045954358.1">
    <property type="nucleotide sequence ID" value="XM_046103718.1"/>
</dbReference>
<reference evidence="8" key="1">
    <citation type="journal article" date="2021" name="Nat. Commun.">
        <title>Genetic determinants of endophytism in the Arabidopsis root mycobiome.</title>
        <authorList>
            <person name="Mesny F."/>
            <person name="Miyauchi S."/>
            <person name="Thiergart T."/>
            <person name="Pickel B."/>
            <person name="Atanasova L."/>
            <person name="Karlsson M."/>
            <person name="Huettel B."/>
            <person name="Barry K.W."/>
            <person name="Haridas S."/>
            <person name="Chen C."/>
            <person name="Bauer D."/>
            <person name="Andreopoulos W."/>
            <person name="Pangilinan J."/>
            <person name="LaButti K."/>
            <person name="Riley R."/>
            <person name="Lipzen A."/>
            <person name="Clum A."/>
            <person name="Drula E."/>
            <person name="Henrissat B."/>
            <person name="Kohler A."/>
            <person name="Grigoriev I.V."/>
            <person name="Martin F.M."/>
            <person name="Hacquard S."/>
        </authorList>
    </citation>
    <scope>NUCLEOTIDE SEQUENCE</scope>
    <source>
        <strain evidence="8">MPI-SDFR-AT-0073</strain>
    </source>
</reference>
<sequence>MSSVQSQKSSFQTMFRPVHPLEEIPRARRRSIMISLRAHPKVAAYCFALSLSALLTGYDVVIVGSITGLPLFQKNFGESRGNIPIIPSLWLALWSALTFFGQMIGSILGGWLQDRKGRRPALLLGSSVSAVAIALCYTSDIPVEINARRGLFLAGKIVMGVALGILMSATQTIISELAPPPLRGPVLALIPTNTLLGQLIGAGVVFALSHNPTRWSYLIAIATQWPLSLLIFSIALTTPESPVYLITNGQYSRALRSLARLHTSRVDLPTKLEQVRHFVIHEENFSHAHAYLDCFRPKHRRQTMIVLFAGIIPQLFGLTILSQASYFMQIVGMAPTLSFIVLICGISLGLIANIAGIWTLSKIGRRKLILTSLLASALLWLGMGIAGFWSGQITIWYTAGTLMAVVVVNGLGSWPASFAVAGETSSLLLRAKTQGLNWFTNSLLSGILSIAIPYTFNPDAGNMRAKTGFVFAGLCLVGAMVAWVIVPEMMHRDHAEIEKMFELGVGTRAFKNWSASDDTQELRSM</sequence>
<dbReference type="Pfam" id="PF00083">
    <property type="entry name" value="Sugar_tr"/>
    <property type="match status" value="1"/>
</dbReference>
<feature type="transmembrane region" description="Helical" evidence="6">
    <location>
        <begin position="42"/>
        <end position="69"/>
    </location>
</feature>
<feature type="transmembrane region" description="Helical" evidence="6">
    <location>
        <begin position="186"/>
        <end position="209"/>
    </location>
</feature>
<feature type="transmembrane region" description="Helical" evidence="6">
    <location>
        <begin position="435"/>
        <end position="456"/>
    </location>
</feature>
<feature type="domain" description="Major facilitator superfamily (MFS) profile" evidence="7">
    <location>
        <begin position="45"/>
        <end position="490"/>
    </location>
</feature>
<dbReference type="PROSITE" id="PS00217">
    <property type="entry name" value="SUGAR_TRANSPORT_2"/>
    <property type="match status" value="1"/>
</dbReference>
<dbReference type="AlphaFoldDB" id="A0A9P8RKQ4"/>
<evidence type="ECO:0000256" key="4">
    <source>
        <dbReference type="ARBA" id="ARBA00022989"/>
    </source>
</evidence>
<dbReference type="InterPro" id="IPR050360">
    <property type="entry name" value="MFS_Sugar_Transporters"/>
</dbReference>
<evidence type="ECO:0000256" key="1">
    <source>
        <dbReference type="ARBA" id="ARBA00004141"/>
    </source>
</evidence>
<dbReference type="InterPro" id="IPR036259">
    <property type="entry name" value="MFS_trans_sf"/>
</dbReference>
<evidence type="ECO:0000256" key="6">
    <source>
        <dbReference type="SAM" id="Phobius"/>
    </source>
</evidence>
<dbReference type="PANTHER" id="PTHR48022:SF41">
    <property type="entry name" value="MAJOR FACILITATOR SUPERFAMILY (MFS) PROFILE DOMAIN-CONTAINING PROTEIN"/>
    <property type="match status" value="1"/>
</dbReference>
<dbReference type="PANTHER" id="PTHR48022">
    <property type="entry name" value="PLASTIDIC GLUCOSE TRANSPORTER 4"/>
    <property type="match status" value="1"/>
</dbReference>
<keyword evidence="5 6" id="KW-0472">Membrane</keyword>
<dbReference type="GO" id="GO:0016020">
    <property type="term" value="C:membrane"/>
    <property type="evidence" value="ECO:0007669"/>
    <property type="project" value="UniProtKB-SubCell"/>
</dbReference>
<protein>
    <submittedName>
        <fullName evidence="8">Sugar transporter</fullName>
    </submittedName>
</protein>
<dbReference type="OrthoDB" id="6612291at2759"/>